<dbReference type="RefSeq" id="WP_379906564.1">
    <property type="nucleotide sequence ID" value="NZ_JBHRTR010000054.1"/>
</dbReference>
<dbReference type="Pfam" id="PF00106">
    <property type="entry name" value="adh_short"/>
    <property type="match status" value="1"/>
</dbReference>
<dbReference type="InterPro" id="IPR002347">
    <property type="entry name" value="SDR_fam"/>
</dbReference>
<name>A0ABV7L8X8_9PROT</name>
<organism evidence="1 2">
    <name type="scientific">Marinibaculum pumilum</name>
    <dbReference type="NCBI Taxonomy" id="1766165"/>
    <lineage>
        <taxon>Bacteria</taxon>
        <taxon>Pseudomonadati</taxon>
        <taxon>Pseudomonadota</taxon>
        <taxon>Alphaproteobacteria</taxon>
        <taxon>Rhodospirillales</taxon>
        <taxon>Rhodospirillaceae</taxon>
        <taxon>Marinibaculum</taxon>
    </lineage>
</organism>
<dbReference type="SUPFAM" id="SSF51735">
    <property type="entry name" value="NAD(P)-binding Rossmann-fold domains"/>
    <property type="match status" value="1"/>
</dbReference>
<dbReference type="PRINTS" id="PR00081">
    <property type="entry name" value="GDHRDH"/>
</dbReference>
<keyword evidence="2" id="KW-1185">Reference proteome</keyword>
<evidence type="ECO:0000313" key="2">
    <source>
        <dbReference type="Proteomes" id="UP001595528"/>
    </source>
</evidence>
<dbReference type="Gene3D" id="3.40.50.720">
    <property type="entry name" value="NAD(P)-binding Rossmann-like Domain"/>
    <property type="match status" value="1"/>
</dbReference>
<protein>
    <submittedName>
        <fullName evidence="1">SDR family NAD(P)-dependent oxidoreductase</fullName>
    </submittedName>
</protein>
<gene>
    <name evidence="1" type="ORF">ACFOGJ_27870</name>
</gene>
<proteinExistence type="predicted"/>
<dbReference type="EMBL" id="JBHRTR010000054">
    <property type="protein sequence ID" value="MFC3231097.1"/>
    <property type="molecule type" value="Genomic_DNA"/>
</dbReference>
<dbReference type="InterPro" id="IPR036291">
    <property type="entry name" value="NAD(P)-bd_dom_sf"/>
</dbReference>
<dbReference type="PANTHER" id="PTHR43431">
    <property type="entry name" value="OXIDOREDUCTASE, SHORT CHAIN DEHYDROGENASE/REDUCTASE FAMILY (AFU_ORTHOLOGUE AFUA_5G14000)"/>
    <property type="match status" value="1"/>
</dbReference>
<sequence>MSAKSDKVCVIAGAGAGNGAAFARRFAAEGYRCVLLARSTGAISRIAREVKGALAISCDVGDEDSVADAFGRIRRELGPPTVLIYNAAARHFANLDGTTPEMFEEAWRAGTFGAFLCAKEAVADMRAAGGGNIVLIGATASVRGGANFLAFAAAKAGLRSVGQSLARGLAAENIHVAHVVVDGVIDMPLTRERMPDRPDALFMDPDAIAEAVFQVTRQPRSAWTFELDLRPAAESW</sequence>
<dbReference type="Proteomes" id="UP001595528">
    <property type="component" value="Unassembled WGS sequence"/>
</dbReference>
<reference evidence="2" key="1">
    <citation type="journal article" date="2019" name="Int. J. Syst. Evol. Microbiol.">
        <title>The Global Catalogue of Microorganisms (GCM) 10K type strain sequencing project: providing services to taxonomists for standard genome sequencing and annotation.</title>
        <authorList>
            <consortium name="The Broad Institute Genomics Platform"/>
            <consortium name="The Broad Institute Genome Sequencing Center for Infectious Disease"/>
            <person name="Wu L."/>
            <person name="Ma J."/>
        </authorList>
    </citation>
    <scope>NUCLEOTIDE SEQUENCE [LARGE SCALE GENOMIC DNA]</scope>
    <source>
        <strain evidence="2">KCTC 42964</strain>
    </source>
</reference>
<evidence type="ECO:0000313" key="1">
    <source>
        <dbReference type="EMBL" id="MFC3231097.1"/>
    </source>
</evidence>
<comment type="caution">
    <text evidence="1">The sequence shown here is derived from an EMBL/GenBank/DDBJ whole genome shotgun (WGS) entry which is preliminary data.</text>
</comment>
<dbReference type="PANTHER" id="PTHR43431:SF7">
    <property type="entry name" value="OXIDOREDUCTASE, SHORT CHAIN DEHYDROGENASE_REDUCTASE FAMILY (AFU_ORTHOLOGUE AFUA_5G14000)"/>
    <property type="match status" value="1"/>
</dbReference>
<accession>A0ABV7L8X8</accession>